<dbReference type="EMBL" id="JBBPBK010000005">
    <property type="protein sequence ID" value="KAK9284231.1"/>
    <property type="molecule type" value="Genomic_DNA"/>
</dbReference>
<evidence type="ECO:0000313" key="2">
    <source>
        <dbReference type="Proteomes" id="UP001415857"/>
    </source>
</evidence>
<evidence type="ECO:0000313" key="1">
    <source>
        <dbReference type="EMBL" id="KAK9284231.1"/>
    </source>
</evidence>
<proteinExistence type="predicted"/>
<dbReference type="AlphaFoldDB" id="A0AAP0X0J2"/>
<organism evidence="1 2">
    <name type="scientific">Liquidambar formosana</name>
    <name type="common">Formosan gum</name>
    <dbReference type="NCBI Taxonomy" id="63359"/>
    <lineage>
        <taxon>Eukaryota</taxon>
        <taxon>Viridiplantae</taxon>
        <taxon>Streptophyta</taxon>
        <taxon>Embryophyta</taxon>
        <taxon>Tracheophyta</taxon>
        <taxon>Spermatophyta</taxon>
        <taxon>Magnoliopsida</taxon>
        <taxon>eudicotyledons</taxon>
        <taxon>Gunneridae</taxon>
        <taxon>Pentapetalae</taxon>
        <taxon>Saxifragales</taxon>
        <taxon>Altingiaceae</taxon>
        <taxon>Liquidambar</taxon>
    </lineage>
</organism>
<accession>A0AAP0X0J2</accession>
<protein>
    <submittedName>
        <fullName evidence="1">Uncharacterized protein</fullName>
    </submittedName>
</protein>
<sequence length="110" mass="12234">MVVRKQSNRTNSKPVIASSDVSANVDAIVHALTMRLREKELEPNVKKICGGERVRKSSNLVFCTGEAEAYMLEQLMWVSTEMLNGDVGMPCRYLCGVGTPYRYSSDVSTQ</sequence>
<reference evidence="1 2" key="1">
    <citation type="journal article" date="2024" name="Plant J.">
        <title>Genome sequences and population genomics reveal climatic adaptation and genomic divergence between two closely related sweetgum species.</title>
        <authorList>
            <person name="Xu W.Q."/>
            <person name="Ren C.Q."/>
            <person name="Zhang X.Y."/>
            <person name="Comes H.P."/>
            <person name="Liu X.H."/>
            <person name="Li Y.G."/>
            <person name="Kettle C.J."/>
            <person name="Jalonen R."/>
            <person name="Gaisberger H."/>
            <person name="Ma Y.Z."/>
            <person name="Qiu Y.X."/>
        </authorList>
    </citation>
    <scope>NUCLEOTIDE SEQUENCE [LARGE SCALE GENOMIC DNA]</scope>
    <source>
        <strain evidence="1">Hangzhou</strain>
    </source>
</reference>
<comment type="caution">
    <text evidence="1">The sequence shown here is derived from an EMBL/GenBank/DDBJ whole genome shotgun (WGS) entry which is preliminary data.</text>
</comment>
<keyword evidence="2" id="KW-1185">Reference proteome</keyword>
<name>A0AAP0X0J2_LIQFO</name>
<gene>
    <name evidence="1" type="ORF">L1049_023400</name>
</gene>
<dbReference type="Proteomes" id="UP001415857">
    <property type="component" value="Unassembled WGS sequence"/>
</dbReference>